<dbReference type="PANTHER" id="PTHR31283:SF5">
    <property type="entry name" value="EKC_KEOPS COMPLEX SUBUNIT LAGE3"/>
    <property type="match status" value="1"/>
</dbReference>
<evidence type="ECO:0000256" key="8">
    <source>
        <dbReference type="ARBA" id="ARBA00076355"/>
    </source>
</evidence>
<evidence type="ECO:0000256" key="3">
    <source>
        <dbReference type="ARBA" id="ARBA00007073"/>
    </source>
</evidence>
<proteinExistence type="inferred from homology"/>
<protein>
    <recommendedName>
        <fullName evidence="8">L antigen family member 3</fullName>
    </recommendedName>
</protein>
<accession>A0AA35R994</accession>
<dbReference type="GO" id="GO:0008033">
    <property type="term" value="P:tRNA processing"/>
    <property type="evidence" value="ECO:0007669"/>
    <property type="project" value="UniProtKB-KW"/>
</dbReference>
<comment type="caution">
    <text evidence="9">The sequence shown here is derived from an EMBL/GenBank/DDBJ whole genome shotgun (WGS) entry which is preliminary data.</text>
</comment>
<sequence>MRFATMTEKHSCELRVPFEHEGEAEVAYNTLKVDPEPPRSGVTKSFLLEKNMLIVTFEAEEARKLRVAVGSSFDLISLVVDTIREFGTTPPT</sequence>
<comment type="function">
    <text evidence="7">Component of the EKC/KEOPS complex that is required for the formation of a threonylcarbamoyl group on adenosine at position 37 (t(6)A37) in tRNAs that read codons beginning with adenine. The complex is probably involved in the transfer of the threonylcarbamoyl moiety of threonylcarbamoyl-AMP (TC-AMP) to the N6 group of A37. LAGE3 functions as a dimerization module for the complex.</text>
</comment>
<dbReference type="GO" id="GO:0000408">
    <property type="term" value="C:EKC/KEOPS complex"/>
    <property type="evidence" value="ECO:0007669"/>
    <property type="project" value="TreeGrafter"/>
</dbReference>
<gene>
    <name evidence="9" type="ORF">GBAR_LOCUS5101</name>
</gene>
<keyword evidence="4" id="KW-0963">Cytoplasm</keyword>
<comment type="subcellular location">
    <subcellularLocation>
        <location evidence="2">Cytoplasm</location>
    </subcellularLocation>
    <subcellularLocation>
        <location evidence="1">Nucleus</location>
    </subcellularLocation>
</comment>
<dbReference type="AlphaFoldDB" id="A0AA35R994"/>
<evidence type="ECO:0000256" key="6">
    <source>
        <dbReference type="ARBA" id="ARBA00023242"/>
    </source>
</evidence>
<evidence type="ECO:0000313" key="10">
    <source>
        <dbReference type="Proteomes" id="UP001174909"/>
    </source>
</evidence>
<dbReference type="Proteomes" id="UP001174909">
    <property type="component" value="Unassembled WGS sequence"/>
</dbReference>
<dbReference type="PANTHER" id="PTHR31283">
    <property type="entry name" value="EKC/KEOPS COMPLEX SUBUNIT PCC1 FAMILY MEMBER"/>
    <property type="match status" value="1"/>
</dbReference>
<evidence type="ECO:0000256" key="2">
    <source>
        <dbReference type="ARBA" id="ARBA00004496"/>
    </source>
</evidence>
<evidence type="ECO:0000313" key="9">
    <source>
        <dbReference type="EMBL" id="CAI8007200.1"/>
    </source>
</evidence>
<reference evidence="9" key="1">
    <citation type="submission" date="2023-03" db="EMBL/GenBank/DDBJ databases">
        <authorList>
            <person name="Steffen K."/>
            <person name="Cardenas P."/>
        </authorList>
    </citation>
    <scope>NUCLEOTIDE SEQUENCE</scope>
</reference>
<keyword evidence="10" id="KW-1185">Reference proteome</keyword>
<dbReference type="FunFam" id="3.30.310.50:FF:000005">
    <property type="entry name" value="L antigen family member 3"/>
    <property type="match status" value="1"/>
</dbReference>
<dbReference type="GO" id="GO:0070525">
    <property type="term" value="P:tRNA threonylcarbamoyladenosine metabolic process"/>
    <property type="evidence" value="ECO:0007669"/>
    <property type="project" value="TreeGrafter"/>
</dbReference>
<dbReference type="GO" id="GO:0005737">
    <property type="term" value="C:cytoplasm"/>
    <property type="evidence" value="ECO:0007669"/>
    <property type="project" value="UniProtKB-SubCell"/>
</dbReference>
<comment type="similarity">
    <text evidence="3">Belongs to the CTAG/PCC1 family.</text>
</comment>
<evidence type="ECO:0000256" key="4">
    <source>
        <dbReference type="ARBA" id="ARBA00022490"/>
    </source>
</evidence>
<dbReference type="Gene3D" id="3.30.310.50">
    <property type="entry name" value="Alpha-D-phosphohexomutase, C-terminal domain"/>
    <property type="match status" value="1"/>
</dbReference>
<dbReference type="GO" id="GO:0005634">
    <property type="term" value="C:nucleus"/>
    <property type="evidence" value="ECO:0007669"/>
    <property type="project" value="UniProtKB-SubCell"/>
</dbReference>
<organism evidence="9 10">
    <name type="scientific">Geodia barretti</name>
    <name type="common">Barrett's horny sponge</name>
    <dbReference type="NCBI Taxonomy" id="519541"/>
    <lineage>
        <taxon>Eukaryota</taxon>
        <taxon>Metazoa</taxon>
        <taxon>Porifera</taxon>
        <taxon>Demospongiae</taxon>
        <taxon>Heteroscleromorpha</taxon>
        <taxon>Tetractinellida</taxon>
        <taxon>Astrophorina</taxon>
        <taxon>Geodiidae</taxon>
        <taxon>Geodia</taxon>
    </lineage>
</organism>
<evidence type="ECO:0000256" key="1">
    <source>
        <dbReference type="ARBA" id="ARBA00004123"/>
    </source>
</evidence>
<evidence type="ECO:0000256" key="7">
    <source>
        <dbReference type="ARBA" id="ARBA00053047"/>
    </source>
</evidence>
<dbReference type="EMBL" id="CASHTH010000755">
    <property type="protein sequence ID" value="CAI8007200.1"/>
    <property type="molecule type" value="Genomic_DNA"/>
</dbReference>
<dbReference type="InterPro" id="IPR015419">
    <property type="entry name" value="CTAG/Pcc1"/>
</dbReference>
<dbReference type="Pfam" id="PF09341">
    <property type="entry name" value="Pcc1"/>
    <property type="match status" value="1"/>
</dbReference>
<keyword evidence="5" id="KW-0819">tRNA processing</keyword>
<keyword evidence="6" id="KW-0539">Nucleus</keyword>
<evidence type="ECO:0000256" key="5">
    <source>
        <dbReference type="ARBA" id="ARBA00022694"/>
    </source>
</evidence>
<name>A0AA35R994_GEOBA</name>